<keyword evidence="3" id="KW-0472">Membrane</keyword>
<evidence type="ECO:0000256" key="2">
    <source>
        <dbReference type="SAM" id="MobiDB-lite"/>
    </source>
</evidence>
<organism evidence="4 5">
    <name type="scientific">Eiseniibacteriota bacterium</name>
    <dbReference type="NCBI Taxonomy" id="2212470"/>
    <lineage>
        <taxon>Bacteria</taxon>
        <taxon>Candidatus Eiseniibacteriota</taxon>
    </lineage>
</organism>
<feature type="coiled-coil region" evidence="1">
    <location>
        <begin position="36"/>
        <end position="80"/>
    </location>
</feature>
<protein>
    <submittedName>
        <fullName evidence="4">Type 4a pilus biogenesis protein PilO</fullName>
    </submittedName>
</protein>
<dbReference type="EMBL" id="JAHJDP010000061">
    <property type="protein sequence ID" value="MBU2691448.1"/>
    <property type="molecule type" value="Genomic_DNA"/>
</dbReference>
<dbReference type="InterPro" id="IPR014717">
    <property type="entry name" value="Transl_elong_EF1B/ribsomal_bS6"/>
</dbReference>
<evidence type="ECO:0000256" key="3">
    <source>
        <dbReference type="SAM" id="Phobius"/>
    </source>
</evidence>
<dbReference type="AlphaFoldDB" id="A0A948WD25"/>
<reference evidence="4" key="1">
    <citation type="submission" date="2021-05" db="EMBL/GenBank/DDBJ databases">
        <title>Energy efficiency and biological interactions define the core microbiome of deep oligotrophic groundwater.</title>
        <authorList>
            <person name="Mehrshad M."/>
            <person name="Lopez-Fernandez M."/>
            <person name="Bell E."/>
            <person name="Bernier-Latmani R."/>
            <person name="Bertilsson S."/>
            <person name="Dopson M."/>
        </authorList>
    </citation>
    <scope>NUCLEOTIDE SEQUENCE</scope>
    <source>
        <strain evidence="4">Modern_marine.mb.64</strain>
    </source>
</reference>
<feature type="region of interest" description="Disordered" evidence="2">
    <location>
        <begin position="188"/>
        <end position="229"/>
    </location>
</feature>
<dbReference type="Gene3D" id="3.30.70.60">
    <property type="match status" value="1"/>
</dbReference>
<keyword evidence="3" id="KW-0812">Transmembrane</keyword>
<keyword evidence="1" id="KW-0175">Coiled coil</keyword>
<dbReference type="PANTHER" id="PTHR39555:SF1">
    <property type="entry name" value="TYPE IV PILUS INNER MEMBRANE COMPONENT PILO"/>
    <property type="match status" value="1"/>
</dbReference>
<proteinExistence type="predicted"/>
<accession>A0A948WD25</accession>
<evidence type="ECO:0000313" key="4">
    <source>
        <dbReference type="EMBL" id="MBU2691448.1"/>
    </source>
</evidence>
<evidence type="ECO:0000256" key="1">
    <source>
        <dbReference type="SAM" id="Coils"/>
    </source>
</evidence>
<feature type="transmembrane region" description="Helical" evidence="3">
    <location>
        <begin position="12"/>
        <end position="34"/>
    </location>
</feature>
<dbReference type="Pfam" id="PF04350">
    <property type="entry name" value="PilO"/>
    <property type="match status" value="1"/>
</dbReference>
<feature type="compositionally biased region" description="Basic and acidic residues" evidence="2">
    <location>
        <begin position="192"/>
        <end position="203"/>
    </location>
</feature>
<dbReference type="GO" id="GO:0043683">
    <property type="term" value="P:type IV pilus assembly"/>
    <property type="evidence" value="ECO:0007669"/>
    <property type="project" value="InterPro"/>
</dbReference>
<evidence type="ECO:0000313" key="5">
    <source>
        <dbReference type="Proteomes" id="UP000777784"/>
    </source>
</evidence>
<sequence>MIELRDPKNQRTIFSIIVLGVIGYLFFANTWFPWSYKAHASEIKTLEEEYQGLAREVTQAQQAARRLKLLQEEYETLARHWETAKCFLPEEREIVSLLREITIAGQSAGVEFVHVLPKSPVPQLYVTEHPIEIRVMGGFHQMGTFLGELSALDRLVTITLVKIEAIDNQSEETSMEATFTSSAFTLGGMDPKTVEANKNDKGVKGKIQQVQQKLTGRQGDSQHGSPSEE</sequence>
<comment type="caution">
    <text evidence="4">The sequence shown here is derived from an EMBL/GenBank/DDBJ whole genome shotgun (WGS) entry which is preliminary data.</text>
</comment>
<dbReference type="GO" id="GO:0043107">
    <property type="term" value="P:type IV pilus-dependent motility"/>
    <property type="evidence" value="ECO:0007669"/>
    <property type="project" value="InterPro"/>
</dbReference>
<dbReference type="Proteomes" id="UP000777784">
    <property type="component" value="Unassembled WGS sequence"/>
</dbReference>
<dbReference type="PANTHER" id="PTHR39555">
    <property type="entry name" value="FIMBRIAL ASSEMBLY PROTEIN PILO-LIKE PROTEIN-RELATED"/>
    <property type="match status" value="1"/>
</dbReference>
<gene>
    <name evidence="4" type="ORF">KJ970_11025</name>
</gene>
<name>A0A948WD25_UNCEI</name>
<feature type="compositionally biased region" description="Polar residues" evidence="2">
    <location>
        <begin position="214"/>
        <end position="229"/>
    </location>
</feature>
<keyword evidence="3" id="KW-1133">Transmembrane helix</keyword>
<dbReference type="InterPro" id="IPR007445">
    <property type="entry name" value="PilO"/>
</dbReference>